<dbReference type="Proteomes" id="UP000324222">
    <property type="component" value="Unassembled WGS sequence"/>
</dbReference>
<reference evidence="1 2" key="1">
    <citation type="submission" date="2019-05" db="EMBL/GenBank/DDBJ databases">
        <title>Another draft genome of Portunus trituberculatus and its Hox gene families provides insights of decapod evolution.</title>
        <authorList>
            <person name="Jeong J.-H."/>
            <person name="Song I."/>
            <person name="Kim S."/>
            <person name="Choi T."/>
            <person name="Kim D."/>
            <person name="Ryu S."/>
            <person name="Kim W."/>
        </authorList>
    </citation>
    <scope>NUCLEOTIDE SEQUENCE [LARGE SCALE GENOMIC DNA]</scope>
    <source>
        <tissue evidence="1">Muscle</tissue>
    </source>
</reference>
<keyword evidence="2" id="KW-1185">Reference proteome</keyword>
<name>A0A5B7DFT1_PORTR</name>
<proteinExistence type="predicted"/>
<comment type="caution">
    <text evidence="1">The sequence shown here is derived from an EMBL/GenBank/DDBJ whole genome shotgun (WGS) entry which is preliminary data.</text>
</comment>
<accession>A0A5B7DFT1</accession>
<protein>
    <submittedName>
        <fullName evidence="1">Uncharacterized protein</fullName>
    </submittedName>
</protein>
<evidence type="ECO:0000313" key="2">
    <source>
        <dbReference type="Proteomes" id="UP000324222"/>
    </source>
</evidence>
<gene>
    <name evidence="1" type="ORF">E2C01_013112</name>
</gene>
<dbReference type="AlphaFoldDB" id="A0A5B7DFT1"/>
<dbReference type="EMBL" id="VSRR010000845">
    <property type="protein sequence ID" value="MPC20180.1"/>
    <property type="molecule type" value="Genomic_DNA"/>
</dbReference>
<organism evidence="1 2">
    <name type="scientific">Portunus trituberculatus</name>
    <name type="common">Swimming crab</name>
    <name type="synonym">Neptunus trituberculatus</name>
    <dbReference type="NCBI Taxonomy" id="210409"/>
    <lineage>
        <taxon>Eukaryota</taxon>
        <taxon>Metazoa</taxon>
        <taxon>Ecdysozoa</taxon>
        <taxon>Arthropoda</taxon>
        <taxon>Crustacea</taxon>
        <taxon>Multicrustacea</taxon>
        <taxon>Malacostraca</taxon>
        <taxon>Eumalacostraca</taxon>
        <taxon>Eucarida</taxon>
        <taxon>Decapoda</taxon>
        <taxon>Pleocyemata</taxon>
        <taxon>Brachyura</taxon>
        <taxon>Eubrachyura</taxon>
        <taxon>Portunoidea</taxon>
        <taxon>Portunidae</taxon>
        <taxon>Portuninae</taxon>
        <taxon>Portunus</taxon>
    </lineage>
</organism>
<sequence>MKRGYDCLHAATNFPSAVCIRGVLGISVSLYNSLHCHTLGRPQTAPCESAALPATWRSRALLQCLVANFTNNDRGVPCQWYSNYLTQLQLTFGLVSVLHTVFWLGWHTASQAL</sequence>
<evidence type="ECO:0000313" key="1">
    <source>
        <dbReference type="EMBL" id="MPC20180.1"/>
    </source>
</evidence>